<evidence type="ECO:0008006" key="3">
    <source>
        <dbReference type="Google" id="ProtNLM"/>
    </source>
</evidence>
<gene>
    <name evidence="1" type="ORF">GIS00_13345</name>
</gene>
<proteinExistence type="predicted"/>
<evidence type="ECO:0000313" key="2">
    <source>
        <dbReference type="Proteomes" id="UP000460221"/>
    </source>
</evidence>
<protein>
    <recommendedName>
        <fullName evidence="3">DUF4267 domain-containing protein</fullName>
    </recommendedName>
</protein>
<organism evidence="1 2">
    <name type="scientific">Nakamurella alba</name>
    <dbReference type="NCBI Taxonomy" id="2665158"/>
    <lineage>
        <taxon>Bacteria</taxon>
        <taxon>Bacillati</taxon>
        <taxon>Actinomycetota</taxon>
        <taxon>Actinomycetes</taxon>
        <taxon>Nakamurellales</taxon>
        <taxon>Nakamurellaceae</taxon>
        <taxon>Nakamurella</taxon>
    </lineage>
</organism>
<reference evidence="1 2" key="1">
    <citation type="submission" date="2019-11" db="EMBL/GenBank/DDBJ databases">
        <authorList>
            <person name="Jiang L.-Q."/>
        </authorList>
    </citation>
    <scope>NUCLEOTIDE SEQUENCE [LARGE SCALE GENOMIC DNA]</scope>
    <source>
        <strain evidence="1 2">YIM 132087</strain>
    </source>
</reference>
<evidence type="ECO:0000313" key="1">
    <source>
        <dbReference type="EMBL" id="MTD14925.1"/>
    </source>
</evidence>
<comment type="caution">
    <text evidence="1">The sequence shown here is derived from an EMBL/GenBank/DDBJ whole genome shotgun (WGS) entry which is preliminary data.</text>
</comment>
<dbReference type="AlphaFoldDB" id="A0A7K1FLA1"/>
<sequence>MDLKPGWPARAVAAVTVAYGIAIAVAPKVLARPAGLVSEDRTVPPAVANLIRSIGVRDAALSTALALAPAGFAMRSMTWARVAIDGADAFLFSRLAADRSAVLKVSGVAGGWALVQALVGLRGVAARGLPPVTVVPATP</sequence>
<dbReference type="Proteomes" id="UP000460221">
    <property type="component" value="Unassembled WGS sequence"/>
</dbReference>
<keyword evidence="2" id="KW-1185">Reference proteome</keyword>
<accession>A0A7K1FLA1</accession>
<name>A0A7K1FLA1_9ACTN</name>
<dbReference type="EMBL" id="WLYK01000005">
    <property type="protein sequence ID" value="MTD14925.1"/>
    <property type="molecule type" value="Genomic_DNA"/>
</dbReference>
<dbReference type="RefSeq" id="WP_154768920.1">
    <property type="nucleotide sequence ID" value="NZ_WLYK01000005.1"/>
</dbReference>